<dbReference type="GO" id="GO:0044205">
    <property type="term" value="P:'de novo' UMP biosynthetic process"/>
    <property type="evidence" value="ECO:0007669"/>
    <property type="project" value="UniProtKB-UniRule"/>
</dbReference>
<dbReference type="InterPro" id="IPR017926">
    <property type="entry name" value="GATASE"/>
</dbReference>
<evidence type="ECO:0000259" key="12">
    <source>
        <dbReference type="SMART" id="SM01097"/>
    </source>
</evidence>
<dbReference type="GO" id="GO:0006526">
    <property type="term" value="P:L-arginine biosynthetic process"/>
    <property type="evidence" value="ECO:0007669"/>
    <property type="project" value="UniProtKB-UniRule"/>
</dbReference>
<keyword evidence="11" id="KW-0028">Amino-acid biosynthesis</keyword>
<evidence type="ECO:0000256" key="8">
    <source>
        <dbReference type="ARBA" id="ARBA00022975"/>
    </source>
</evidence>
<feature type="binding site" evidence="11">
    <location>
        <position position="314"/>
    </location>
    <ligand>
        <name>L-glutamine</name>
        <dbReference type="ChEBI" id="CHEBI:58359"/>
    </ligand>
</feature>
<feature type="binding site" evidence="11">
    <location>
        <position position="313"/>
    </location>
    <ligand>
        <name>L-glutamine</name>
        <dbReference type="ChEBI" id="CHEBI:58359"/>
    </ligand>
</feature>
<evidence type="ECO:0000256" key="6">
    <source>
        <dbReference type="ARBA" id="ARBA00022840"/>
    </source>
</evidence>
<dbReference type="EC" id="6.3.5.5" evidence="11"/>
<dbReference type="InterPro" id="IPR035686">
    <property type="entry name" value="CPSase_GATase1"/>
</dbReference>
<feature type="binding site" evidence="11">
    <location>
        <position position="47"/>
    </location>
    <ligand>
        <name>L-glutamine</name>
        <dbReference type="ChEBI" id="CHEBI:58359"/>
    </ligand>
</feature>
<dbReference type="EMBL" id="CP036272">
    <property type="protein sequence ID" value="QDT60414.1"/>
    <property type="molecule type" value="Genomic_DNA"/>
</dbReference>
<evidence type="ECO:0000313" key="13">
    <source>
        <dbReference type="EMBL" id="QDT60414.1"/>
    </source>
</evidence>
<dbReference type="UniPathway" id="UPA00070">
    <property type="reaction ID" value="UER00115"/>
</dbReference>
<evidence type="ECO:0000256" key="4">
    <source>
        <dbReference type="ARBA" id="ARBA00022598"/>
    </source>
</evidence>
<dbReference type="Gene3D" id="3.40.50.880">
    <property type="match status" value="1"/>
</dbReference>
<organism evidence="13 14">
    <name type="scientific">Stieleria bergensis</name>
    <dbReference type="NCBI Taxonomy" id="2528025"/>
    <lineage>
        <taxon>Bacteria</taxon>
        <taxon>Pseudomonadati</taxon>
        <taxon>Planctomycetota</taxon>
        <taxon>Planctomycetia</taxon>
        <taxon>Pirellulales</taxon>
        <taxon>Pirellulaceae</taxon>
        <taxon>Stieleria</taxon>
    </lineage>
</organism>
<dbReference type="NCBIfam" id="NF009475">
    <property type="entry name" value="PRK12838.1"/>
    <property type="match status" value="1"/>
</dbReference>
<dbReference type="GO" id="GO:0005524">
    <property type="term" value="F:ATP binding"/>
    <property type="evidence" value="ECO:0007669"/>
    <property type="project" value="UniProtKB-UniRule"/>
</dbReference>
<dbReference type="PANTHER" id="PTHR43418:SF7">
    <property type="entry name" value="CARBAMOYL-PHOSPHATE SYNTHASE SMALL CHAIN"/>
    <property type="match status" value="1"/>
</dbReference>
<dbReference type="PRINTS" id="PR00099">
    <property type="entry name" value="CPSGATASE"/>
</dbReference>
<dbReference type="HAMAP" id="MF_01209">
    <property type="entry name" value="CPSase_S_chain"/>
    <property type="match status" value="1"/>
</dbReference>
<keyword evidence="6 11" id="KW-0067">ATP-binding</keyword>
<dbReference type="GO" id="GO:0006541">
    <property type="term" value="P:glutamine metabolic process"/>
    <property type="evidence" value="ECO:0007669"/>
    <property type="project" value="InterPro"/>
</dbReference>
<dbReference type="InterPro" id="IPR002474">
    <property type="entry name" value="CarbamoylP_synth_ssu_N"/>
</dbReference>
<keyword evidence="7 11" id="KW-0315">Glutamine amidotransferase</keyword>
<dbReference type="CDD" id="cd01744">
    <property type="entry name" value="GATase1_CPSase"/>
    <property type="match status" value="1"/>
</dbReference>
<evidence type="ECO:0000256" key="7">
    <source>
        <dbReference type="ARBA" id="ARBA00022962"/>
    </source>
</evidence>
<dbReference type="SUPFAM" id="SSF52317">
    <property type="entry name" value="Class I glutamine amidotransferase-like"/>
    <property type="match status" value="1"/>
</dbReference>
<keyword evidence="11" id="KW-0055">Arginine biosynthesis</keyword>
<comment type="pathway">
    <text evidence="1 11">Pyrimidine metabolism; UMP biosynthesis via de novo pathway; (S)-dihydroorotate from bicarbonate: step 1/3.</text>
</comment>
<dbReference type="InterPro" id="IPR006274">
    <property type="entry name" value="CarbamoylP_synth_ssu"/>
</dbReference>
<reference evidence="13 14" key="1">
    <citation type="submission" date="2019-02" db="EMBL/GenBank/DDBJ databases">
        <title>Deep-cultivation of Planctomycetes and their phenomic and genomic characterization uncovers novel biology.</title>
        <authorList>
            <person name="Wiegand S."/>
            <person name="Jogler M."/>
            <person name="Boedeker C."/>
            <person name="Pinto D."/>
            <person name="Vollmers J."/>
            <person name="Rivas-Marin E."/>
            <person name="Kohn T."/>
            <person name="Peeters S.H."/>
            <person name="Heuer A."/>
            <person name="Rast P."/>
            <person name="Oberbeckmann S."/>
            <person name="Bunk B."/>
            <person name="Jeske O."/>
            <person name="Meyerdierks A."/>
            <person name="Storesund J.E."/>
            <person name="Kallscheuer N."/>
            <person name="Luecker S."/>
            <person name="Lage O.M."/>
            <person name="Pohl T."/>
            <person name="Merkel B.J."/>
            <person name="Hornburger P."/>
            <person name="Mueller R.-W."/>
            <person name="Bruemmer F."/>
            <person name="Labrenz M."/>
            <person name="Spormann A.M."/>
            <person name="Op den Camp H."/>
            <person name="Overmann J."/>
            <person name="Amann R."/>
            <person name="Jetten M.S.M."/>
            <person name="Mascher T."/>
            <person name="Medema M.H."/>
            <person name="Devos D.P."/>
            <person name="Kaster A.-K."/>
            <person name="Ovreas L."/>
            <person name="Rohde M."/>
            <person name="Galperin M.Y."/>
            <person name="Jogler C."/>
        </authorList>
    </citation>
    <scope>NUCLEOTIDE SEQUENCE [LARGE SCALE GENOMIC DNA]</scope>
    <source>
        <strain evidence="13 14">SV_7m_r</strain>
    </source>
</reference>
<evidence type="ECO:0000256" key="2">
    <source>
        <dbReference type="ARBA" id="ARBA00005077"/>
    </source>
</evidence>
<dbReference type="PANTHER" id="PTHR43418">
    <property type="entry name" value="MULTIFUNCTIONAL TRYPTOPHAN BIOSYNTHESIS PROTEIN-RELATED"/>
    <property type="match status" value="1"/>
</dbReference>
<sequence length="376" mass="41037">MIQTAKLALEDGTVYTGEAFGASGEIAGEVVFNTSMTGYQEILTDPSYRGQIVTMTYPEIGNYGVNAEDVEHASPSLAGFIVREQSRVFSNYRANGDLAAYLKSNNIVALAGIDTRALVRRIRQQGAMKGVLSTEDLNDDSLVNKAKNSPGLVGRDLVREVMPFEIQSWDQNLDQWTEEEVKRQGGAIGTGKAHLVCMDFGMKWNIPRHFASRGNQVTVVPGDTPAEKILELGGDGVFLSNGPGDPEPLDYAQKTIKELIGKTPIFGICLGHQLLSLACGAKTFKLKFGHRGANQPVLDLETGKVEITTQNHGFAVEEDSLPDCLEITHRNLNDDTIAGVRHKEATAFGVQHHPEASSGPHDSHYLFDRFQKQLAK</sequence>
<feature type="active site" evidence="11">
    <location>
        <position position="355"/>
    </location>
</feature>
<keyword evidence="4 11" id="KW-0436">Ligase</keyword>
<comment type="catalytic activity">
    <reaction evidence="10 11">
        <text>L-glutamine + H2O = L-glutamate + NH4(+)</text>
        <dbReference type="Rhea" id="RHEA:15889"/>
        <dbReference type="ChEBI" id="CHEBI:15377"/>
        <dbReference type="ChEBI" id="CHEBI:28938"/>
        <dbReference type="ChEBI" id="CHEBI:29985"/>
        <dbReference type="ChEBI" id="CHEBI:58359"/>
    </reaction>
</comment>
<feature type="binding site" evidence="11">
    <location>
        <position position="244"/>
    </location>
    <ligand>
        <name>L-glutamine</name>
        <dbReference type="ChEBI" id="CHEBI:58359"/>
    </ligand>
</feature>
<comment type="catalytic activity">
    <reaction evidence="9 11">
        <text>hydrogencarbonate + L-glutamine + 2 ATP + H2O = carbamoyl phosphate + L-glutamate + 2 ADP + phosphate + 2 H(+)</text>
        <dbReference type="Rhea" id="RHEA:18633"/>
        <dbReference type="ChEBI" id="CHEBI:15377"/>
        <dbReference type="ChEBI" id="CHEBI:15378"/>
        <dbReference type="ChEBI" id="CHEBI:17544"/>
        <dbReference type="ChEBI" id="CHEBI:29985"/>
        <dbReference type="ChEBI" id="CHEBI:30616"/>
        <dbReference type="ChEBI" id="CHEBI:43474"/>
        <dbReference type="ChEBI" id="CHEBI:58228"/>
        <dbReference type="ChEBI" id="CHEBI:58359"/>
        <dbReference type="ChEBI" id="CHEBI:456216"/>
        <dbReference type="EC" id="6.3.5.5"/>
    </reaction>
</comment>
<feature type="binding site" evidence="11">
    <location>
        <position position="273"/>
    </location>
    <ligand>
        <name>L-glutamine</name>
        <dbReference type="ChEBI" id="CHEBI:58359"/>
    </ligand>
</feature>
<dbReference type="PROSITE" id="PS51273">
    <property type="entry name" value="GATASE_TYPE_1"/>
    <property type="match status" value="1"/>
</dbReference>
<dbReference type="InterPro" id="IPR036480">
    <property type="entry name" value="CarbP_synth_ssu_N_sf"/>
</dbReference>
<proteinExistence type="inferred from homology"/>
<dbReference type="SMART" id="SM01097">
    <property type="entry name" value="CPSase_sm_chain"/>
    <property type="match status" value="1"/>
</dbReference>
<keyword evidence="14" id="KW-1185">Reference proteome</keyword>
<gene>
    <name evidence="11 13" type="primary">carA</name>
    <name evidence="13" type="ORF">SV7mr_29360</name>
</gene>
<comment type="similarity">
    <text evidence="3 11">Belongs to the CarA family.</text>
</comment>
<evidence type="ECO:0000256" key="5">
    <source>
        <dbReference type="ARBA" id="ARBA00022741"/>
    </source>
</evidence>
<dbReference type="NCBIfam" id="TIGR01368">
    <property type="entry name" value="CPSaseIIsmall"/>
    <property type="match status" value="1"/>
</dbReference>
<protein>
    <recommendedName>
        <fullName evidence="11">Carbamoyl phosphate synthase small chain</fullName>
        <ecNumber evidence="11">6.3.5.5</ecNumber>
    </recommendedName>
    <alternativeName>
        <fullName evidence="11">Carbamoyl phosphate synthetase glutamine chain</fullName>
    </alternativeName>
</protein>
<dbReference type="GO" id="GO:0004088">
    <property type="term" value="F:carbamoyl-phosphate synthase (glutamine-hydrolyzing) activity"/>
    <property type="evidence" value="ECO:0007669"/>
    <property type="project" value="UniProtKB-UniRule"/>
</dbReference>
<dbReference type="FunFam" id="3.40.50.880:FF:000029">
    <property type="entry name" value="Carbamoyl-phosphate synthase small chain"/>
    <property type="match status" value="1"/>
</dbReference>
<keyword evidence="8 11" id="KW-0665">Pyrimidine biosynthesis</keyword>
<feature type="active site" description="Nucleophile" evidence="11">
    <location>
        <position position="269"/>
    </location>
</feature>
<dbReference type="AlphaFoldDB" id="A0A517SWA0"/>
<dbReference type="UniPathway" id="UPA00068">
    <property type="reaction ID" value="UER00171"/>
</dbReference>
<dbReference type="Gene3D" id="3.50.30.20">
    <property type="entry name" value="Carbamoyl-phosphate synthase small subunit, N-terminal domain"/>
    <property type="match status" value="1"/>
</dbReference>
<feature type="region of interest" description="CPSase" evidence="11">
    <location>
        <begin position="1"/>
        <end position="192"/>
    </location>
</feature>
<evidence type="ECO:0000256" key="1">
    <source>
        <dbReference type="ARBA" id="ARBA00004812"/>
    </source>
</evidence>
<evidence type="ECO:0000256" key="9">
    <source>
        <dbReference type="ARBA" id="ARBA00048816"/>
    </source>
</evidence>
<feature type="binding site" evidence="11">
    <location>
        <position position="270"/>
    </location>
    <ligand>
        <name>L-glutamine</name>
        <dbReference type="ChEBI" id="CHEBI:58359"/>
    </ligand>
</feature>
<dbReference type="PRINTS" id="PR00097">
    <property type="entry name" value="ANTSNTHASEII"/>
</dbReference>
<dbReference type="InterPro" id="IPR050472">
    <property type="entry name" value="Anth_synth/Amidotransfase"/>
</dbReference>
<evidence type="ECO:0000256" key="3">
    <source>
        <dbReference type="ARBA" id="ARBA00007800"/>
    </source>
</evidence>
<dbReference type="FunFam" id="3.50.30.20:FF:000001">
    <property type="entry name" value="Carbamoyl-phosphate synthase small chain"/>
    <property type="match status" value="1"/>
</dbReference>
<feature type="active site" evidence="11">
    <location>
        <position position="353"/>
    </location>
</feature>
<comment type="subunit">
    <text evidence="11">Composed of two chains; the small (or glutamine) chain promotes the hydrolysis of glutamine to ammonia, which is used by the large (or ammonia) chain to synthesize carbamoyl phosphate. Tetramer of heterodimers (alpha,beta)4.</text>
</comment>
<dbReference type="Proteomes" id="UP000315003">
    <property type="component" value="Chromosome"/>
</dbReference>
<dbReference type="Pfam" id="PF00117">
    <property type="entry name" value="GATase"/>
    <property type="match status" value="1"/>
</dbReference>
<keyword evidence="5 11" id="KW-0547">Nucleotide-binding</keyword>
<dbReference type="InterPro" id="IPR029062">
    <property type="entry name" value="Class_I_gatase-like"/>
</dbReference>
<evidence type="ECO:0000256" key="11">
    <source>
        <dbReference type="HAMAP-Rule" id="MF_01209"/>
    </source>
</evidence>
<dbReference type="SUPFAM" id="SSF52021">
    <property type="entry name" value="Carbamoyl phosphate synthetase, small subunit N-terminal domain"/>
    <property type="match status" value="1"/>
</dbReference>
<dbReference type="GO" id="GO:0006207">
    <property type="term" value="P:'de novo' pyrimidine nucleobase biosynthetic process"/>
    <property type="evidence" value="ECO:0007669"/>
    <property type="project" value="InterPro"/>
</dbReference>
<feature type="binding site" evidence="11">
    <location>
        <position position="311"/>
    </location>
    <ligand>
        <name>L-glutamine</name>
        <dbReference type="ChEBI" id="CHEBI:58359"/>
    </ligand>
</feature>
<feature type="binding site" evidence="11">
    <location>
        <position position="242"/>
    </location>
    <ligand>
        <name>L-glutamine</name>
        <dbReference type="ChEBI" id="CHEBI:58359"/>
    </ligand>
</feature>
<accession>A0A517SWA0</accession>
<name>A0A517SWA0_9BACT</name>
<evidence type="ECO:0000313" key="14">
    <source>
        <dbReference type="Proteomes" id="UP000315003"/>
    </source>
</evidence>
<dbReference type="GO" id="GO:0004359">
    <property type="term" value="F:glutaminase activity"/>
    <property type="evidence" value="ECO:0007669"/>
    <property type="project" value="RHEA"/>
</dbReference>
<feature type="domain" description="Carbamoyl-phosphate synthase small subunit N-terminal" evidence="12">
    <location>
        <begin position="3"/>
        <end position="133"/>
    </location>
</feature>
<dbReference type="RefSeq" id="WP_145273085.1">
    <property type="nucleotide sequence ID" value="NZ_CP036272.1"/>
</dbReference>
<dbReference type="OrthoDB" id="9804328at2"/>
<dbReference type="PRINTS" id="PR00096">
    <property type="entry name" value="GATASE"/>
</dbReference>
<comment type="function">
    <text evidence="11">Small subunit of the glutamine-dependent carbamoyl phosphate synthetase (CPSase). CPSase catalyzes the formation of carbamoyl phosphate from the ammonia moiety of glutamine, carbonate, and phosphate donated by ATP, constituting the first step of 2 biosynthetic pathways, one leading to arginine and/or urea and the other to pyrimidine nucleotides. The small subunit (glutamine amidotransferase) binds and cleaves glutamine to supply the large subunit with the substrate ammonia.</text>
</comment>
<dbReference type="Pfam" id="PF00988">
    <property type="entry name" value="CPSase_sm_chain"/>
    <property type="match status" value="1"/>
</dbReference>
<comment type="pathway">
    <text evidence="2 11">Amino-acid biosynthesis; L-arginine biosynthesis; carbamoyl phosphate from bicarbonate: step 1/1.</text>
</comment>
<evidence type="ECO:0000256" key="10">
    <source>
        <dbReference type="ARBA" id="ARBA00049285"/>
    </source>
</evidence>